<dbReference type="EMBL" id="CADCTZ010000649">
    <property type="protein sequence ID" value="CAA9358648.1"/>
    <property type="molecule type" value="Genomic_DNA"/>
</dbReference>
<proteinExistence type="predicted"/>
<organism evidence="1">
    <name type="scientific">uncultured Microcoleus sp</name>
    <dbReference type="NCBI Taxonomy" id="259945"/>
    <lineage>
        <taxon>Bacteria</taxon>
        <taxon>Bacillati</taxon>
        <taxon>Cyanobacteriota</taxon>
        <taxon>Cyanophyceae</taxon>
        <taxon>Oscillatoriophycideae</taxon>
        <taxon>Oscillatoriales</taxon>
        <taxon>Microcoleaceae</taxon>
        <taxon>Microcoleus</taxon>
        <taxon>environmental samples</taxon>
    </lineage>
</organism>
<dbReference type="AlphaFoldDB" id="A0A6J4MHQ5"/>
<protein>
    <submittedName>
        <fullName evidence="1">Biotin synthase</fullName>
        <ecNumber evidence="1">2.8.1.6</ecNumber>
    </submittedName>
</protein>
<keyword evidence="1" id="KW-0808">Transferase</keyword>
<reference evidence="1" key="1">
    <citation type="submission" date="2020-02" db="EMBL/GenBank/DDBJ databases">
        <authorList>
            <person name="Meier V. D."/>
        </authorList>
    </citation>
    <scope>NUCLEOTIDE SEQUENCE</scope>
    <source>
        <strain evidence="1">AVDCRST_MAG84</strain>
    </source>
</reference>
<sequence>MFVGDYLTTPGQAAHQDWDMIRDAGFAIESPEGSLLEVDSAVTKSEQKTLVV</sequence>
<accession>A0A6J4MHQ5</accession>
<gene>
    <name evidence="1" type="ORF">AVDCRST_MAG84-3325</name>
</gene>
<evidence type="ECO:0000313" key="1">
    <source>
        <dbReference type="EMBL" id="CAA9358648.1"/>
    </source>
</evidence>
<name>A0A6J4MHQ5_9CYAN</name>
<dbReference type="EC" id="2.8.1.6" evidence="1"/>
<dbReference type="GO" id="GO:0004076">
    <property type="term" value="F:biotin synthase activity"/>
    <property type="evidence" value="ECO:0007669"/>
    <property type="project" value="UniProtKB-EC"/>
</dbReference>